<dbReference type="InterPro" id="IPR012156">
    <property type="entry name" value="Cold_shock_CspA"/>
</dbReference>
<keyword evidence="1" id="KW-0812">Transmembrane</keyword>
<dbReference type="Pfam" id="PF06961">
    <property type="entry name" value="DUF1294"/>
    <property type="match status" value="1"/>
</dbReference>
<name>A0ABR6HUW0_9SPHN</name>
<gene>
    <name evidence="2" type="ORF">FHS52_000382</name>
</gene>
<sequence>MAPLQTLLSLANIITALAVMNFLAFAAFGLDKARAEQGAWQIREETLLQLAFFGGTLGAYAGRAVFRHKTRKQPFCGRLHFIAGLQLCMAVFLVVFLW</sequence>
<keyword evidence="1" id="KW-0472">Membrane</keyword>
<evidence type="ECO:0000313" key="3">
    <source>
        <dbReference type="Proteomes" id="UP000548685"/>
    </source>
</evidence>
<evidence type="ECO:0000256" key="1">
    <source>
        <dbReference type="SAM" id="Phobius"/>
    </source>
</evidence>
<organism evidence="2 3">
    <name type="scientific">Erythrobacter ramosus</name>
    <dbReference type="NCBI Taxonomy" id="35811"/>
    <lineage>
        <taxon>Bacteria</taxon>
        <taxon>Pseudomonadati</taxon>
        <taxon>Pseudomonadota</taxon>
        <taxon>Alphaproteobacteria</taxon>
        <taxon>Sphingomonadales</taxon>
        <taxon>Erythrobacteraceae</taxon>
        <taxon>Erythrobacter/Porphyrobacter group</taxon>
        <taxon>Erythrobacter</taxon>
    </lineage>
</organism>
<proteinExistence type="predicted"/>
<dbReference type="PIRSF" id="PIRSF002599">
    <property type="entry name" value="Cold_shock_A"/>
    <property type="match status" value="1"/>
</dbReference>
<dbReference type="RefSeq" id="WP_183363510.1">
    <property type="nucleotide sequence ID" value="NZ_BAAADZ010000002.1"/>
</dbReference>
<keyword evidence="3" id="KW-1185">Reference proteome</keyword>
<reference evidence="2 3" key="1">
    <citation type="submission" date="2020-08" db="EMBL/GenBank/DDBJ databases">
        <title>Genomic Encyclopedia of Type Strains, Phase IV (KMG-IV): sequencing the most valuable type-strain genomes for metagenomic binning, comparative biology and taxonomic classification.</title>
        <authorList>
            <person name="Goeker M."/>
        </authorList>
    </citation>
    <scope>NUCLEOTIDE SEQUENCE [LARGE SCALE GENOMIC DNA]</scope>
    <source>
        <strain evidence="2 3">DSM 8510</strain>
    </source>
</reference>
<protein>
    <submittedName>
        <fullName evidence="2">Uncharacterized membrane protein YsdA (DUF1294 family)</fullName>
    </submittedName>
</protein>
<comment type="caution">
    <text evidence="2">The sequence shown here is derived from an EMBL/GenBank/DDBJ whole genome shotgun (WGS) entry which is preliminary data.</text>
</comment>
<feature type="transmembrane region" description="Helical" evidence="1">
    <location>
        <begin position="47"/>
        <end position="66"/>
    </location>
</feature>
<dbReference type="InterPro" id="IPR010718">
    <property type="entry name" value="DUF1294"/>
</dbReference>
<dbReference type="Proteomes" id="UP000548685">
    <property type="component" value="Unassembled WGS sequence"/>
</dbReference>
<dbReference type="EMBL" id="JACICE010000001">
    <property type="protein sequence ID" value="MBB3774439.1"/>
    <property type="molecule type" value="Genomic_DNA"/>
</dbReference>
<evidence type="ECO:0000313" key="2">
    <source>
        <dbReference type="EMBL" id="MBB3774439.1"/>
    </source>
</evidence>
<feature type="transmembrane region" description="Helical" evidence="1">
    <location>
        <begin position="7"/>
        <end position="27"/>
    </location>
</feature>
<accession>A0ABR6HUW0</accession>
<feature type="transmembrane region" description="Helical" evidence="1">
    <location>
        <begin position="78"/>
        <end position="97"/>
    </location>
</feature>
<keyword evidence="1" id="KW-1133">Transmembrane helix</keyword>